<evidence type="ECO:0000313" key="5">
    <source>
        <dbReference type="Proteomes" id="UP001358417"/>
    </source>
</evidence>
<dbReference type="InterPro" id="IPR029058">
    <property type="entry name" value="AB_hydrolase_fold"/>
</dbReference>
<evidence type="ECO:0000256" key="2">
    <source>
        <dbReference type="ARBA" id="ARBA00038334"/>
    </source>
</evidence>
<reference evidence="4 5" key="1">
    <citation type="submission" date="2023-08" db="EMBL/GenBank/DDBJ databases">
        <title>Black Yeasts Isolated from many extreme environments.</title>
        <authorList>
            <person name="Coleine C."/>
            <person name="Stajich J.E."/>
            <person name="Selbmann L."/>
        </authorList>
    </citation>
    <scope>NUCLEOTIDE SEQUENCE [LARGE SCALE GENOMIC DNA]</scope>
    <source>
        <strain evidence="4 5">CCFEE 5792</strain>
    </source>
</reference>
<dbReference type="AlphaFoldDB" id="A0AAV9N391"/>
<evidence type="ECO:0000256" key="1">
    <source>
        <dbReference type="ARBA" id="ARBA00022801"/>
    </source>
</evidence>
<dbReference type="GeneID" id="89973952"/>
<feature type="domain" description="AB hydrolase-1" evidence="3">
    <location>
        <begin position="38"/>
        <end position="262"/>
    </location>
</feature>
<keyword evidence="1" id="KW-0378">Hydrolase</keyword>
<dbReference type="PRINTS" id="PR00111">
    <property type="entry name" value="ABHYDROLASE"/>
</dbReference>
<dbReference type="EMBL" id="JAVRRD010000021">
    <property type="protein sequence ID" value="KAK5048686.1"/>
    <property type="molecule type" value="Genomic_DNA"/>
</dbReference>
<comment type="similarity">
    <text evidence="2">Belongs to the AB hydrolase superfamily. Epoxide hydrolase family.</text>
</comment>
<dbReference type="Pfam" id="PF00561">
    <property type="entry name" value="Abhydrolase_1"/>
    <property type="match status" value="1"/>
</dbReference>
<dbReference type="PANTHER" id="PTHR43329">
    <property type="entry name" value="EPOXIDE HYDROLASE"/>
    <property type="match status" value="1"/>
</dbReference>
<sequence length="315" mass="35060">MSPDLFPGYTSQHVTTSGGIRIFVRTSPVTSPEQSQRPLLLLHGWPQTHSLYHKLAPLLQTRFRLVLMDLRGYGASSADLESHNGSGYSKRIMAQDCISVMEQLGFSGPNLKFDLVGHDRGGRVAYRLALDAPDKINKLVILDITPTSAMWKSFGTSNAGVRAYHWTFLAQKEPFPEALIGSADGGQTFLDATLSTWTASNSLSAFHPLAIQDYREAYCRPETIHATCEDYRAGAFIDNLHDEEDLARGHKITVPVLVLWGNTALYNEAETERNDGPIQVWRNYAVNVRGKPLNSGHFLPEENPEDTAKEMLDFL</sequence>
<accession>A0AAV9N391</accession>
<evidence type="ECO:0000313" key="4">
    <source>
        <dbReference type="EMBL" id="KAK5048686.1"/>
    </source>
</evidence>
<dbReference type="InterPro" id="IPR000639">
    <property type="entry name" value="Epox_hydrolase-like"/>
</dbReference>
<dbReference type="Proteomes" id="UP001358417">
    <property type="component" value="Unassembled WGS sequence"/>
</dbReference>
<protein>
    <recommendedName>
        <fullName evidence="3">AB hydrolase-1 domain-containing protein</fullName>
    </recommendedName>
</protein>
<dbReference type="InterPro" id="IPR000073">
    <property type="entry name" value="AB_hydrolase_1"/>
</dbReference>
<dbReference type="PRINTS" id="PR00412">
    <property type="entry name" value="EPOXHYDRLASE"/>
</dbReference>
<dbReference type="GO" id="GO:0016787">
    <property type="term" value="F:hydrolase activity"/>
    <property type="evidence" value="ECO:0007669"/>
    <property type="project" value="UniProtKB-KW"/>
</dbReference>
<organism evidence="4 5">
    <name type="scientific">Exophiala bonariae</name>
    <dbReference type="NCBI Taxonomy" id="1690606"/>
    <lineage>
        <taxon>Eukaryota</taxon>
        <taxon>Fungi</taxon>
        <taxon>Dikarya</taxon>
        <taxon>Ascomycota</taxon>
        <taxon>Pezizomycotina</taxon>
        <taxon>Eurotiomycetes</taxon>
        <taxon>Chaetothyriomycetidae</taxon>
        <taxon>Chaetothyriales</taxon>
        <taxon>Herpotrichiellaceae</taxon>
        <taxon>Exophiala</taxon>
    </lineage>
</organism>
<keyword evidence="5" id="KW-1185">Reference proteome</keyword>
<dbReference type="SUPFAM" id="SSF53474">
    <property type="entry name" value="alpha/beta-Hydrolases"/>
    <property type="match status" value="1"/>
</dbReference>
<gene>
    <name evidence="4" type="ORF">LTR84_005777</name>
</gene>
<evidence type="ECO:0000259" key="3">
    <source>
        <dbReference type="Pfam" id="PF00561"/>
    </source>
</evidence>
<dbReference type="RefSeq" id="XP_064704045.1">
    <property type="nucleotide sequence ID" value="XM_064849342.1"/>
</dbReference>
<name>A0AAV9N391_9EURO</name>
<proteinExistence type="inferred from homology"/>
<dbReference type="Gene3D" id="3.40.50.1820">
    <property type="entry name" value="alpha/beta hydrolase"/>
    <property type="match status" value="1"/>
</dbReference>
<comment type="caution">
    <text evidence="4">The sequence shown here is derived from an EMBL/GenBank/DDBJ whole genome shotgun (WGS) entry which is preliminary data.</text>
</comment>